<accession>A0ACC2BV59</accession>
<evidence type="ECO:0000313" key="2">
    <source>
        <dbReference type="Proteomes" id="UP001162992"/>
    </source>
</evidence>
<dbReference type="Proteomes" id="UP001162992">
    <property type="component" value="Chromosome 13"/>
</dbReference>
<name>A0ACC2BV59_DIPCM</name>
<protein>
    <submittedName>
        <fullName evidence="1">Uncharacterized protein</fullName>
    </submittedName>
</protein>
<organism evidence="1 2">
    <name type="scientific">Diphasiastrum complanatum</name>
    <name type="common">Issler's clubmoss</name>
    <name type="synonym">Lycopodium complanatum</name>
    <dbReference type="NCBI Taxonomy" id="34168"/>
    <lineage>
        <taxon>Eukaryota</taxon>
        <taxon>Viridiplantae</taxon>
        <taxon>Streptophyta</taxon>
        <taxon>Embryophyta</taxon>
        <taxon>Tracheophyta</taxon>
        <taxon>Lycopodiopsida</taxon>
        <taxon>Lycopodiales</taxon>
        <taxon>Lycopodiaceae</taxon>
        <taxon>Lycopodioideae</taxon>
        <taxon>Diphasiastrum</taxon>
    </lineage>
</organism>
<gene>
    <name evidence="1" type="ORF">O6H91_13G058900</name>
</gene>
<comment type="caution">
    <text evidence="1">The sequence shown here is derived from an EMBL/GenBank/DDBJ whole genome shotgun (WGS) entry which is preliminary data.</text>
</comment>
<evidence type="ECO:0000313" key="1">
    <source>
        <dbReference type="EMBL" id="KAJ7533658.1"/>
    </source>
</evidence>
<dbReference type="EMBL" id="CM055104">
    <property type="protein sequence ID" value="KAJ7533658.1"/>
    <property type="molecule type" value="Genomic_DNA"/>
</dbReference>
<sequence>MAACHLLGVLSLVLLSFMALVGLAWPNVIKQKELEKHARSEGVVFSFPASEIVSHECTLSLGRCSTARRTASRKLVSPDCKIDSARKTLFVQCPSDKKESFFLNLQSTMSIELEESLKNCGFTVRIRTSITIKISRRMFSNEGSRSLIALCSESLSVYKIPVLRSNPCSLFFPRKVIEISPPRYAAAGHKFGFILCLDPSRLSARRSLLSSEKVADPSNYSELISPPDHPLPLNLSTAFTDKKSASTTAYSLQPPNPPQPTGVHP</sequence>
<reference evidence="2" key="1">
    <citation type="journal article" date="2024" name="Proc. Natl. Acad. Sci. U.S.A.">
        <title>Extraordinary preservation of gene collinearity over three hundred million years revealed in homosporous lycophytes.</title>
        <authorList>
            <person name="Li C."/>
            <person name="Wickell D."/>
            <person name="Kuo L.Y."/>
            <person name="Chen X."/>
            <person name="Nie B."/>
            <person name="Liao X."/>
            <person name="Peng D."/>
            <person name="Ji J."/>
            <person name="Jenkins J."/>
            <person name="Williams M."/>
            <person name="Shu S."/>
            <person name="Plott C."/>
            <person name="Barry K."/>
            <person name="Rajasekar S."/>
            <person name="Grimwood J."/>
            <person name="Han X."/>
            <person name="Sun S."/>
            <person name="Hou Z."/>
            <person name="He W."/>
            <person name="Dai G."/>
            <person name="Sun C."/>
            <person name="Schmutz J."/>
            <person name="Leebens-Mack J.H."/>
            <person name="Li F.W."/>
            <person name="Wang L."/>
        </authorList>
    </citation>
    <scope>NUCLEOTIDE SEQUENCE [LARGE SCALE GENOMIC DNA]</scope>
    <source>
        <strain evidence="2">cv. PW_Plant_1</strain>
    </source>
</reference>
<keyword evidence="2" id="KW-1185">Reference proteome</keyword>
<proteinExistence type="predicted"/>